<dbReference type="Gene3D" id="1.25.40.80">
    <property type="match status" value="1"/>
</dbReference>
<feature type="domain" description="Photolyase/cryptochrome alpha/beta" evidence="8">
    <location>
        <begin position="2"/>
        <end position="131"/>
    </location>
</feature>
<evidence type="ECO:0000256" key="5">
    <source>
        <dbReference type="ARBA" id="ARBA00022827"/>
    </source>
</evidence>
<evidence type="ECO:0000256" key="7">
    <source>
        <dbReference type="RuleBase" id="RU004182"/>
    </source>
</evidence>
<dbReference type="PROSITE" id="PS51645">
    <property type="entry name" value="PHR_CRY_ALPHA_BETA"/>
    <property type="match status" value="1"/>
</dbReference>
<comment type="similarity">
    <text evidence="7">Belongs to the DNA photolyase family.</text>
</comment>
<comment type="similarity">
    <text evidence="3">Belongs to the DNA photolyase class-1 family.</text>
</comment>
<dbReference type="InterPro" id="IPR036134">
    <property type="entry name" value="Crypto/Photolyase_FAD-like_sf"/>
</dbReference>
<dbReference type="PROSITE" id="PS00691">
    <property type="entry name" value="DNA_PHOTOLYASES_1_2"/>
    <property type="match status" value="1"/>
</dbReference>
<comment type="cofactor">
    <cofactor evidence="1">
        <name>(6R)-5,10-methylene-5,6,7,8-tetrahydrofolate</name>
        <dbReference type="ChEBI" id="CHEBI:15636"/>
    </cofactor>
</comment>
<evidence type="ECO:0000313" key="10">
    <source>
        <dbReference type="Proteomes" id="UP000623419"/>
    </source>
</evidence>
<dbReference type="PRINTS" id="PR00147">
    <property type="entry name" value="DNAPHOTLYASE"/>
</dbReference>
<dbReference type="InterPro" id="IPR036155">
    <property type="entry name" value="Crypto/Photolyase_N_sf"/>
</dbReference>
<evidence type="ECO:0000256" key="6">
    <source>
        <dbReference type="ARBA" id="ARBA00022991"/>
    </source>
</evidence>
<evidence type="ECO:0000256" key="4">
    <source>
        <dbReference type="ARBA" id="ARBA00022630"/>
    </source>
</evidence>
<dbReference type="Pfam" id="PF00875">
    <property type="entry name" value="DNA_photolyase"/>
    <property type="match status" value="1"/>
</dbReference>
<dbReference type="InterPro" id="IPR005101">
    <property type="entry name" value="Cryptochr/Photolyase_FAD-bd"/>
</dbReference>
<dbReference type="PROSITE" id="PS00394">
    <property type="entry name" value="DNA_PHOTOLYASES_1_1"/>
    <property type="match status" value="1"/>
</dbReference>
<keyword evidence="5 7" id="KW-0274">FAD</keyword>
<dbReference type="InterPro" id="IPR006050">
    <property type="entry name" value="DNA_photolyase_N"/>
</dbReference>
<dbReference type="PANTHER" id="PTHR11455">
    <property type="entry name" value="CRYPTOCHROME"/>
    <property type="match status" value="1"/>
</dbReference>
<dbReference type="SUPFAM" id="SSF48173">
    <property type="entry name" value="Cryptochrome/photolyase FAD-binding domain"/>
    <property type="match status" value="1"/>
</dbReference>
<evidence type="ECO:0000259" key="8">
    <source>
        <dbReference type="PROSITE" id="PS51645"/>
    </source>
</evidence>
<evidence type="ECO:0000256" key="3">
    <source>
        <dbReference type="ARBA" id="ARBA00005862"/>
    </source>
</evidence>
<name>A0ABQ1HGB3_9GAMM</name>
<keyword evidence="4 7" id="KW-0285">Flavoprotein</keyword>
<sequence>MSNAIVWFRRDLRLADNPALQAALDAGHVPVPVYIHAPEEEAPWAPGAASRAWLHRSLQALDADLRARGSRLVVRRGDSLAELEKLISETRAEALHWNRLYEPASIARDTRIKQGLKSRGLEVQSHNAALLVEPWTVQTGQGGPYRVFTPFWKNARQVLESVRAAPPPERLPDPPATLAGLDLKDLALSPPAHEPAWDAGFWKHWTPGESGALELLDVFLDGALHGYRRQRDMPGRVGTSRLSPHLHFGEISPRTLVAALQAGDWPAAIRPDLDHYLSELGWREFSHHLIFHFPDTPTDNLNPKFGDFPWADPDPALLQAWQQGRTGVPMVDAGMRELWATGWMHNRVRMVVASFLTKNLRMHWRHGADWFWDTLVDADLANNTQGWQWTAGTGADAAPYFRIFSPVSQTQRFDAEGAYLRRWLPELAKLPDAALAAPWEQPGLMREKAPDYPRQPVVDLRASREAALAAYASVRADGPARR</sequence>
<dbReference type="Proteomes" id="UP000623419">
    <property type="component" value="Unassembled WGS sequence"/>
</dbReference>
<keyword evidence="10" id="KW-1185">Reference proteome</keyword>
<dbReference type="Gene3D" id="3.40.50.620">
    <property type="entry name" value="HUPs"/>
    <property type="match status" value="1"/>
</dbReference>
<reference evidence="10" key="1">
    <citation type="journal article" date="2019" name="Int. J. Syst. Evol. Microbiol.">
        <title>The Global Catalogue of Microorganisms (GCM) 10K type strain sequencing project: providing services to taxonomists for standard genome sequencing and annotation.</title>
        <authorList>
            <consortium name="The Broad Institute Genomics Platform"/>
            <consortium name="The Broad Institute Genome Sequencing Center for Infectious Disease"/>
            <person name="Wu L."/>
            <person name="Ma J."/>
        </authorList>
    </citation>
    <scope>NUCLEOTIDE SEQUENCE [LARGE SCALE GENOMIC DNA]</scope>
    <source>
        <strain evidence="10">CGMCC 1.15905</strain>
    </source>
</reference>
<dbReference type="InterPro" id="IPR014729">
    <property type="entry name" value="Rossmann-like_a/b/a_fold"/>
</dbReference>
<dbReference type="InterPro" id="IPR002081">
    <property type="entry name" value="Cryptochrome/DNA_photolyase_1"/>
</dbReference>
<dbReference type="PANTHER" id="PTHR11455:SF9">
    <property type="entry name" value="CRYPTOCHROME CIRCADIAN CLOCK 5 ISOFORM X1"/>
    <property type="match status" value="1"/>
</dbReference>
<evidence type="ECO:0000256" key="1">
    <source>
        <dbReference type="ARBA" id="ARBA00001932"/>
    </source>
</evidence>
<dbReference type="Gene3D" id="1.10.579.10">
    <property type="entry name" value="DNA Cyclobutane Dipyrimidine Photolyase, subunit A, domain 3"/>
    <property type="match status" value="1"/>
</dbReference>
<dbReference type="Pfam" id="PF03441">
    <property type="entry name" value="FAD_binding_7"/>
    <property type="match status" value="1"/>
</dbReference>
<protein>
    <submittedName>
        <fullName evidence="9">Deoxyribodipyrimidine photo-lyase</fullName>
    </submittedName>
</protein>
<evidence type="ECO:0000256" key="2">
    <source>
        <dbReference type="ARBA" id="ARBA00001974"/>
    </source>
</evidence>
<accession>A0ABQ1HGB3</accession>
<dbReference type="EMBL" id="BMKC01000001">
    <property type="protein sequence ID" value="GGA76180.1"/>
    <property type="molecule type" value="Genomic_DNA"/>
</dbReference>
<comment type="caution">
    <text evidence="9">The sequence shown here is derived from an EMBL/GenBank/DDBJ whole genome shotgun (WGS) entry which is preliminary data.</text>
</comment>
<evidence type="ECO:0000313" key="9">
    <source>
        <dbReference type="EMBL" id="GGA76180.1"/>
    </source>
</evidence>
<dbReference type="RefSeq" id="WP_188662370.1">
    <property type="nucleotide sequence ID" value="NZ_BMKC01000001.1"/>
</dbReference>
<organism evidence="9 10">
    <name type="scientific">Arenimonas soli</name>
    <dbReference type="NCBI Taxonomy" id="2269504"/>
    <lineage>
        <taxon>Bacteria</taxon>
        <taxon>Pseudomonadati</taxon>
        <taxon>Pseudomonadota</taxon>
        <taxon>Gammaproteobacteria</taxon>
        <taxon>Lysobacterales</taxon>
        <taxon>Lysobacteraceae</taxon>
        <taxon>Arenimonas</taxon>
    </lineage>
</organism>
<dbReference type="InterPro" id="IPR018394">
    <property type="entry name" value="DNA_photolyase_1_CS_C"/>
</dbReference>
<keyword evidence="6 7" id="KW-0157">Chromophore</keyword>
<gene>
    <name evidence="9" type="primary">phr</name>
    <name evidence="9" type="ORF">GCM10011521_12970</name>
</gene>
<dbReference type="SUPFAM" id="SSF52425">
    <property type="entry name" value="Cryptochrome/photolyase, N-terminal domain"/>
    <property type="match status" value="1"/>
</dbReference>
<comment type="cofactor">
    <cofactor evidence="2">
        <name>FAD</name>
        <dbReference type="ChEBI" id="CHEBI:57692"/>
    </cofactor>
</comment>
<proteinExistence type="inferred from homology"/>